<feature type="compositionally biased region" description="Pro residues" evidence="1">
    <location>
        <begin position="885"/>
        <end position="895"/>
    </location>
</feature>
<gene>
    <name evidence="2" type="ORF">SAMN05216267_10501</name>
</gene>
<feature type="region of interest" description="Disordered" evidence="1">
    <location>
        <begin position="357"/>
        <end position="504"/>
    </location>
</feature>
<feature type="region of interest" description="Disordered" evidence="1">
    <location>
        <begin position="1533"/>
        <end position="1560"/>
    </location>
</feature>
<accession>A0A1H8T9X8</accession>
<evidence type="ECO:0000256" key="1">
    <source>
        <dbReference type="SAM" id="MobiDB-lite"/>
    </source>
</evidence>
<feature type="region of interest" description="Disordered" evidence="1">
    <location>
        <begin position="44"/>
        <end position="65"/>
    </location>
</feature>
<proteinExistence type="predicted"/>
<feature type="region of interest" description="Disordered" evidence="1">
    <location>
        <begin position="100"/>
        <end position="126"/>
    </location>
</feature>
<sequence length="3326" mass="353568">QLAVGGATGIATTFTMDAINGNLGDALTNGLAATSGAIGGLYGGRRGGGPHDEPHLTDTDFKLPDLPDLNTPGPDNADGIFTTPLPLDPTQTGNGTWARTQWQQQNPPPAHGEHPEESPSAAVQRAWAQERTDLPPGVRASAMAAVAANERSFGTGEADNAVIDPVEVRRQLDRQADIEQVVSSAGERFDSVFTAWAASAGAPVSSGGKGAGPESDPRAHVLTVPGAAQRVHESAWRAVERDVRASAVAGRAFSQGELQVHRLLDRAAADDVRKVAAVRAFDQAVLRGVQGGHVLGADGVLSQVGEQHLRREFVSQVFADHREVFGDPTTNGRVPLELSGPGASGGDTGTVAGGVTGASGGVGPVVGRSSAESVRRAATPSEQPHTVNTASTASTVNTAGTEARSAPGARTTGADTPVPTAAASERTATGGREANPPAVGVRSSVDTPAGQRAATEGVGGSDVSRSVQQSRSEADAPTPLPRSVGGLDAGRGGDVKSPAAEAVASPERVWQDRVASRLDALPGRVEVELAKEAAARNAMDTVHEAAKGSWRQALPDLGNRFTEAFGLDRHGADSRTEQAAALALARDAHARIDTWAAAPHGPKDPGGTPLPGARHVAEEATAPAAARHQTALAVARATALDDAAHEARTQARRQPGSTPDSVERAVEEHTDHVGPLFDRLFRGAGPGSLDRATATWTTERGGLTARLHQDVGVGAPHVPTATTETPETVGHAPLVGREVTDEVVRSVRHEVNRALRTLKWPGSATEATVRERLADLPLHIARQPERAIGEWIAGTLAHHGDPLGLSGGAPRPDSFSHEEGSEAGPSTVTAHLDEPSTSPLVPEPPAVQGNDVPTELPSPQLAHSSSMPELRGADGLRHDTEPSTLPTPPTRPAPVPDRAAAHGPNLSPEPQPRSEGEGTVQDLQAVRVARMLVARPTGMDEDLYEAAIRQVAEVVRDPDIGIRMWDNGVRVEVGRAVTAADRGGRTVRLDEADLDGSAVGRDAVLREVAMAVHAHGLTDGERAAVATAHVRAQLADQYGLEAPTTDEYFGDLTVRHLDGSPLLPPPELTDLLNRLYDDRSDTPFEREELTTSPPPLPDTRTHRERYPEIFRSDDDILFRAAADQRADRDRLADLFGSEEDFLAPRPPDRSRLTAGLPPEPAPVQGHAPSSGRPAPVRRPVEDVVDVVEDTGEGAPPVREPVRDTVRDVVQDIGRDTERDTASDAVHHTARGAAKVPAAEEQVTEEQRLKEKEPEAEVGKAPKEKDTEASVTRKALATPKEPEGATKEKAPEPPKKAPSVHEEPPSHERPRMRAGKEPTRGERDLERRDERPRREPSPVGRGRDNPAWAEQWRRPIGVPRAGLPHIPAVVERLRDWAQELGYIVPEGMWNRLPQRLLSNYPFMVVGRGDRPEGLLVSLGPVEALIGLDPSDPRPYEGSGPVNGRRLPTIAEEDEGEDGGPATRGDGTLVRKAKADTRKPYHATATVNSSFATGGHTQTESGGTSGTRVGVSTGYGIGLPGVAHLLNLGVGVSGTANASSRSRTHLADSERGHVEDNRDGRGPQLLSYRANWQLRLRPVDRGAAWPAARRVHEPDSESLLLWVARPYLDRPGEQIVATGPDVRTDRIPGTYFASGLTGLPALFDGIGRVMAEGGLPLSADPRTRSELVHRLWNLQTFLDEAVNSPQGYTFRLHDRYGRTVATIRVHSQRLLPGEEQVVGVSSSTAHLENVRTSIDGIGGGHTLAQSSTLTPLTAELDMLPSPVSHPDAGLGVNLNLSTTWSSSEAVGSMRTGLWVMVPRFSGPTSAYVGSFRHYAEVTLRSDGADQVHFTDPVPGDALIRVPRHLAFQHGFPVDRDALHDDSAVVGDTVAYDADAIKDAPSAEQRQARPLPAHLTDPARYTGIGMGLVEVHEETADRLYNAISGVLDQHGFLLPRQDNPVGGRSWWQLGSGLDSRVDNEDILRKFLVDGLPSHHDRMHQADGMVLELHRRRGFAGVEFDVDTARITITATRTKPVEFLDSASDHHLVNLAMGMDSASATAAGGHSVSAALRVKGSLRQLLGGAEGFGVNFGRSASDSVFYLNNRPELLEYGEGDFLRVRITSTYTATITFRHSGWAGSVNPGRRDPVPVYVTDQPAIARVLPLGDGREGYAVGPKDHTPARVLDQAVIYHLDTSGFRRVLSDSMGADLDGPSGPAARFADSMTASLRAHLKEAAFGALTTDLIFDNGLFRDTHVAVDVKASLDRSDFIGATNKAFVHGIIKLWLAQSTISTSTSRGVTWIQADITAGGPNAAGTVNTSGGADASRHFQFNSSQSHGVAGAKELIALSFSHVYLYRSHAAFDINTMREAHGKLAPASYRPDSRQVRGREVMYLVPEPEALGHYADGDLPVSHEQLTDAMDRWTAGDLKLHPNTAAGVLARWQQTPAGRAATAPHAAALHQRHHDGADVVWDAKARADFTAAFPHLPLDARANPLASLRLPEYLTRQDVGGSLLGHSNVLSIDHKDGLSTADLFHQAVDDAAPGLLTHSPHLWTAGGRHIGRLQGSLDTVVGLFGRGRDDAAYEDLLSANGAEFYLTNQVGWFLADVVKVTIRARLLPGATVVGRRADAGLENYSHHYTNTSVGASRDDTQSATAGKIGAARPDGGGGTALAAASGVHRGTTHSEAGVQEQTVYSWNGLAELHVPHYFTVTAVRVDMAHRPLNELAIGAFRAARGLGEPGIAGARGITRLQIPGALVDATHHPQPDPLAALADLPPATAGSSHHPAPSFDRDLRRLPKLPGDAYVAGVVVDDALPAARRMLQQAFGNAADAERYRGSPSLPVLLSRTHLANVLGRMGPQDRALLAEHLFVPGRSSYGLRLHLQSSAYDLQVLSDIDGTGTGRYNKHQSGTNVSASTDHWRPTLSANGNAGSPFARHPADSGSGSSSANHLTSLNHAAAGTNNYRREQHVKQQGDTQLVRIRVQLRLHAQGLHRHIFAKPRPDGEFTSEPVNGEMYVEMSRDEVAQVRAQLTEIRRSTAGQYAHWHSAATARPIDLAPLLLGAANAPGADAGRADLAVSRLVREDAGASAPDAPRGLALTVDGDHLALEGHRAILSWAVNTLSDDHAAIRTADASAPPPEEISSFTTQLHALPAAASDPARAAAWRRATRDIVATVQKYHVQRPDNPLRDGAPLPPRATFAAVDPRALARDIAHHLDAYVRYVPHGNPDEPQWIAPDGEIHTVRPAPPAMPPTMAYAFTPAPLRMGPLRSAATAARETRLALGGAPPVASDLVTGKPSDWYAGKLAHTPRAGQEVNRPSGSGAVRKETPAVAPVPNPVQAPAPMQEPAPAE</sequence>
<feature type="region of interest" description="Disordered" evidence="1">
    <location>
        <begin position="2878"/>
        <end position="2925"/>
    </location>
</feature>
<evidence type="ECO:0000313" key="3">
    <source>
        <dbReference type="Proteomes" id="UP000181951"/>
    </source>
</evidence>
<feature type="region of interest" description="Disordered" evidence="1">
    <location>
        <begin position="3277"/>
        <end position="3326"/>
    </location>
</feature>
<keyword evidence="3" id="KW-1185">Reference proteome</keyword>
<feature type="region of interest" description="Disordered" evidence="1">
    <location>
        <begin position="802"/>
        <end position="919"/>
    </location>
</feature>
<feature type="compositionally biased region" description="Basic and acidic residues" evidence="1">
    <location>
        <begin position="1543"/>
        <end position="1559"/>
    </location>
</feature>
<feature type="compositionally biased region" description="Pro residues" evidence="1">
    <location>
        <begin position="3307"/>
        <end position="3326"/>
    </location>
</feature>
<feature type="region of interest" description="Disordered" evidence="1">
    <location>
        <begin position="1082"/>
        <end position="1107"/>
    </location>
</feature>
<feature type="compositionally biased region" description="Basic and acidic residues" evidence="1">
    <location>
        <begin position="1279"/>
        <end position="1343"/>
    </location>
</feature>
<dbReference type="Proteomes" id="UP000181951">
    <property type="component" value="Unassembled WGS sequence"/>
</dbReference>
<feature type="region of interest" description="Disordered" evidence="1">
    <location>
        <begin position="642"/>
        <end position="661"/>
    </location>
</feature>
<feature type="compositionally biased region" description="Polar residues" evidence="1">
    <location>
        <begin position="824"/>
        <end position="839"/>
    </location>
</feature>
<reference evidence="2 3" key="1">
    <citation type="submission" date="2016-10" db="EMBL/GenBank/DDBJ databases">
        <authorList>
            <person name="de Groot N.N."/>
        </authorList>
    </citation>
    <scope>NUCLEOTIDE SEQUENCE [LARGE SCALE GENOMIC DNA]</scope>
    <source>
        <strain evidence="2 3">CGMCC 4.2026</strain>
    </source>
</reference>
<organism evidence="2 3">
    <name type="scientific">Actinacidiphila rubida</name>
    <dbReference type="NCBI Taxonomy" id="310780"/>
    <lineage>
        <taxon>Bacteria</taxon>
        <taxon>Bacillati</taxon>
        <taxon>Actinomycetota</taxon>
        <taxon>Actinomycetes</taxon>
        <taxon>Kitasatosporales</taxon>
        <taxon>Streptomycetaceae</taxon>
        <taxon>Actinacidiphila</taxon>
    </lineage>
</organism>
<feature type="compositionally biased region" description="Basic and acidic residues" evidence="1">
    <location>
        <begin position="1199"/>
        <end position="1226"/>
    </location>
</feature>
<feature type="compositionally biased region" description="Basic and acidic residues" evidence="1">
    <location>
        <begin position="871"/>
        <end position="881"/>
    </location>
</feature>
<feature type="compositionally biased region" description="Low complexity" evidence="1">
    <location>
        <begin position="2743"/>
        <end position="2753"/>
    </location>
</feature>
<feature type="non-terminal residue" evidence="2">
    <location>
        <position position="1"/>
    </location>
</feature>
<evidence type="ECO:0000313" key="2">
    <source>
        <dbReference type="EMBL" id="SEO87727.1"/>
    </source>
</evidence>
<feature type="compositionally biased region" description="Basic and acidic residues" evidence="1">
    <location>
        <begin position="1244"/>
        <end position="1267"/>
    </location>
</feature>
<feature type="compositionally biased region" description="Basic and acidic residues" evidence="1">
    <location>
        <begin position="49"/>
        <end position="65"/>
    </location>
</feature>
<dbReference type="EMBL" id="FODD01000050">
    <property type="protein sequence ID" value="SEO87727.1"/>
    <property type="molecule type" value="Genomic_DNA"/>
</dbReference>
<feature type="compositionally biased region" description="Polar residues" evidence="1">
    <location>
        <begin position="2882"/>
        <end position="2892"/>
    </location>
</feature>
<protein>
    <submittedName>
        <fullName evidence="2">Uncharacterized protein</fullName>
    </submittedName>
</protein>
<dbReference type="STRING" id="310780.SAMN05216267_10501"/>
<feature type="compositionally biased region" description="Low complexity" evidence="1">
    <location>
        <begin position="461"/>
        <end position="471"/>
    </location>
</feature>
<feature type="compositionally biased region" description="Low complexity" evidence="1">
    <location>
        <begin position="386"/>
        <end position="399"/>
    </location>
</feature>
<feature type="region of interest" description="Disordered" evidence="1">
    <location>
        <begin position="1428"/>
        <end position="1475"/>
    </location>
</feature>
<feature type="compositionally biased region" description="Acidic residues" evidence="1">
    <location>
        <begin position="1182"/>
        <end position="1191"/>
    </location>
</feature>
<name>A0A1H8T9X8_9ACTN</name>
<feature type="region of interest" description="Disordered" evidence="1">
    <location>
        <begin position="1138"/>
        <end position="1347"/>
    </location>
</feature>
<feature type="region of interest" description="Disordered" evidence="1">
    <location>
        <begin position="2738"/>
        <end position="2769"/>
    </location>
</feature>